<evidence type="ECO:0000313" key="2">
    <source>
        <dbReference type="Proteomes" id="UP000033111"/>
    </source>
</evidence>
<evidence type="ECO:0000313" key="1">
    <source>
        <dbReference type="EMBL" id="AKB28514.1"/>
    </source>
</evidence>
<dbReference type="PATRIC" id="fig|1434120.4.peg.2294"/>
<sequence>MSEGKAPSLELPAGMTYWGWISGIWIPVWKGGGRYYSSNYFCVMGLVTIKSDKTTSLSSLTILSASYPYTQFSCLHTHFFETGFPISTKMSIPDILLIII</sequence>
<gene>
    <name evidence="1" type="ORF">MSSIT_1795</name>
</gene>
<organism evidence="1 2">
    <name type="scientific">Methanosarcina siciliae T4/M</name>
    <dbReference type="NCBI Taxonomy" id="1434120"/>
    <lineage>
        <taxon>Archaea</taxon>
        <taxon>Methanobacteriati</taxon>
        <taxon>Methanobacteriota</taxon>
        <taxon>Stenosarchaea group</taxon>
        <taxon>Methanomicrobia</taxon>
        <taxon>Methanosarcinales</taxon>
        <taxon>Methanosarcinaceae</taxon>
        <taxon>Methanosarcina</taxon>
    </lineage>
</organism>
<accession>A0A0E3P4G9</accession>
<dbReference type="HOGENOM" id="CLU_2299391_0_0_2"/>
<dbReference type="GeneID" id="24860637"/>
<protein>
    <submittedName>
        <fullName evidence="1">Uncharacterized protein</fullName>
    </submittedName>
</protein>
<dbReference type="Proteomes" id="UP000033111">
    <property type="component" value="Chromosome"/>
</dbReference>
<name>A0A0E3P4G9_9EURY</name>
<dbReference type="RefSeq" id="WP_048171938.1">
    <property type="nucleotide sequence ID" value="NZ_CP009506.1"/>
</dbReference>
<dbReference type="AlphaFoldDB" id="A0A0E3P4G9"/>
<dbReference type="KEGG" id="msw:MSSIT_1795"/>
<proteinExistence type="predicted"/>
<dbReference type="EMBL" id="CP009506">
    <property type="protein sequence ID" value="AKB28514.1"/>
    <property type="molecule type" value="Genomic_DNA"/>
</dbReference>
<reference evidence="1 2" key="1">
    <citation type="submission" date="2014-07" db="EMBL/GenBank/DDBJ databases">
        <title>Methanogenic archaea and the global carbon cycle.</title>
        <authorList>
            <person name="Henriksen J.R."/>
            <person name="Luke J."/>
            <person name="Reinhart S."/>
            <person name="Benedict M.N."/>
            <person name="Youngblut N.D."/>
            <person name="Metcalf M.E."/>
            <person name="Whitaker R.J."/>
            <person name="Metcalf W.W."/>
        </authorList>
    </citation>
    <scope>NUCLEOTIDE SEQUENCE [LARGE SCALE GENOMIC DNA]</scope>
    <source>
        <strain evidence="1 2">T4/M</strain>
    </source>
</reference>
<keyword evidence="2" id="KW-1185">Reference proteome</keyword>